<feature type="compositionally biased region" description="Low complexity" evidence="1">
    <location>
        <begin position="195"/>
        <end position="211"/>
    </location>
</feature>
<feature type="region of interest" description="Disordered" evidence="1">
    <location>
        <begin position="161"/>
        <end position="324"/>
    </location>
</feature>
<dbReference type="Proteomes" id="UP000548726">
    <property type="component" value="Unassembled WGS sequence"/>
</dbReference>
<feature type="compositionally biased region" description="Low complexity" evidence="1">
    <location>
        <begin position="219"/>
        <end position="248"/>
    </location>
</feature>
<evidence type="ECO:0000256" key="1">
    <source>
        <dbReference type="SAM" id="MobiDB-lite"/>
    </source>
</evidence>
<feature type="compositionally biased region" description="Pro residues" evidence="1">
    <location>
        <begin position="249"/>
        <end position="261"/>
    </location>
</feature>
<protein>
    <recommendedName>
        <fullName evidence="4">Lipoprotein</fullName>
    </recommendedName>
</protein>
<evidence type="ECO:0008006" key="4">
    <source>
        <dbReference type="Google" id="ProtNLM"/>
    </source>
</evidence>
<name>A0A6V8I9H8_9PROT</name>
<proteinExistence type="predicted"/>
<accession>A0A6V8I9H8</accession>
<keyword evidence="3" id="KW-1185">Reference proteome</keyword>
<reference evidence="2 3" key="1">
    <citation type="journal article" date="2020" name="Cell Rep.">
        <title>Local necrotic cells trigger systemic immune activation via gut microbiome dysbiosis in Drosophila.</title>
        <authorList>
            <person name="Kosakamoto H."/>
            <person name="Yamauchi T."/>
            <person name="Akuzawa-Tokita Y."/>
            <person name="Nishimura K."/>
            <person name="Soga T."/>
            <person name="Murakami T."/>
            <person name="Mori H."/>
            <person name="Yamamoto K."/>
            <person name="Miyazaki R."/>
            <person name="Koto A."/>
            <person name="Miura M."/>
            <person name="Obata F."/>
        </authorList>
    </citation>
    <scope>NUCLEOTIDE SEQUENCE [LARGE SCALE GENOMIC DNA]</scope>
    <source>
        <strain evidence="2 3">Ai</strain>
    </source>
</reference>
<evidence type="ECO:0000313" key="2">
    <source>
        <dbReference type="EMBL" id="GFE94269.1"/>
    </source>
</evidence>
<comment type="caution">
    <text evidence="2">The sequence shown here is derived from an EMBL/GenBank/DDBJ whole genome shotgun (WGS) entry which is preliminary data.</text>
</comment>
<dbReference type="EMBL" id="BLJP01000010">
    <property type="protein sequence ID" value="GFE94269.1"/>
    <property type="molecule type" value="Genomic_DNA"/>
</dbReference>
<gene>
    <name evidence="2" type="ORF">DmAi_23280</name>
</gene>
<feature type="compositionally biased region" description="Polar residues" evidence="1">
    <location>
        <begin position="168"/>
        <end position="191"/>
    </location>
</feature>
<evidence type="ECO:0000313" key="3">
    <source>
        <dbReference type="Proteomes" id="UP000548726"/>
    </source>
</evidence>
<sequence length="324" mass="32329">MSLPVKTLPVARFVTRSAVHLSVGSLLLGLGGCGYYASRTAHKAQVIMIGMTEEDVQACAGVPAKTQIINSHVKIFEYQRGRNIGAPTSSTLIPVQSVVNIVRDVGGGDGNSCIADFRIVDGTVRDVYYSGDDDMLVGTDGVCSSIVRGCVRRNVPSGSPPDFWKTSAFMQPQPEKSSGASAPVSSATDGISGNAAAPAATTPGGLASRPAPLAPPLAEPTLAAPAALPGAETPVTSPVTTPAETVPVTPTPTPTATPTPTSPATSPAVTPAASGAGPASVPTNAAGTTPANPASTPVAPPTVTHTTATPAGESAPQETGVPQN</sequence>
<dbReference type="PROSITE" id="PS51257">
    <property type="entry name" value="PROKAR_LIPOPROTEIN"/>
    <property type="match status" value="1"/>
</dbReference>
<feature type="compositionally biased region" description="Low complexity" evidence="1">
    <location>
        <begin position="262"/>
        <end position="311"/>
    </location>
</feature>
<organism evidence="2 3">
    <name type="scientific">Acetobacter persici</name>
    <dbReference type="NCBI Taxonomy" id="1076596"/>
    <lineage>
        <taxon>Bacteria</taxon>
        <taxon>Pseudomonadati</taxon>
        <taxon>Pseudomonadota</taxon>
        <taxon>Alphaproteobacteria</taxon>
        <taxon>Acetobacterales</taxon>
        <taxon>Acetobacteraceae</taxon>
        <taxon>Acetobacter</taxon>
    </lineage>
</organism>
<dbReference type="AlphaFoldDB" id="A0A6V8I9H8"/>